<name>A0ABM8L786_9BURK</name>
<organism evidence="1 2">
    <name type="scientific">Achromobacter mucicolens</name>
    <dbReference type="NCBI Taxonomy" id="1389922"/>
    <lineage>
        <taxon>Bacteria</taxon>
        <taxon>Pseudomonadati</taxon>
        <taxon>Pseudomonadota</taxon>
        <taxon>Betaproteobacteria</taxon>
        <taxon>Burkholderiales</taxon>
        <taxon>Alcaligenaceae</taxon>
        <taxon>Achromobacter</taxon>
    </lineage>
</organism>
<evidence type="ECO:0008006" key="3">
    <source>
        <dbReference type="Google" id="ProtNLM"/>
    </source>
</evidence>
<sequence>MLMDLKPQDLLVLLKAAAHPPQHWTYAALGSALHMSASEAHASVKRAVAAGLAVAPARGKWRPVRANILEFVVHGVRYVWPATPGPVKRGIPTAFGTEPLASRLNAAPGEAPVWAHPTGAAKGPTLSPLYRTAPQAALADPALHRMLALVDALRTGRARERDLATQLLETELMHADAGVLDANG</sequence>
<evidence type="ECO:0000313" key="2">
    <source>
        <dbReference type="Proteomes" id="UP000507140"/>
    </source>
</evidence>
<evidence type="ECO:0000313" key="1">
    <source>
        <dbReference type="EMBL" id="CAB3821208.1"/>
    </source>
</evidence>
<dbReference type="Proteomes" id="UP000507140">
    <property type="component" value="Unassembled WGS sequence"/>
</dbReference>
<accession>A0ABM8L786</accession>
<protein>
    <recommendedName>
        <fullName evidence="3">MarR family transcriptional regulator</fullName>
    </recommendedName>
</protein>
<comment type="caution">
    <text evidence="1">The sequence shown here is derived from an EMBL/GenBank/DDBJ whole genome shotgun (WGS) entry which is preliminary data.</text>
</comment>
<reference evidence="1 2" key="1">
    <citation type="submission" date="2020-04" db="EMBL/GenBank/DDBJ databases">
        <authorList>
            <person name="De Canck E."/>
        </authorList>
    </citation>
    <scope>NUCLEOTIDE SEQUENCE [LARGE SCALE GENOMIC DNA]</scope>
    <source>
        <strain evidence="1 2">LMG 3415</strain>
    </source>
</reference>
<proteinExistence type="predicted"/>
<gene>
    <name evidence="1" type="ORF">LMG3415_00412</name>
</gene>
<keyword evidence="2" id="KW-1185">Reference proteome</keyword>
<dbReference type="EMBL" id="CADIKR010000001">
    <property type="protein sequence ID" value="CAB3821208.1"/>
    <property type="molecule type" value="Genomic_DNA"/>
</dbReference>